<feature type="region of interest" description="Disordered" evidence="1">
    <location>
        <begin position="290"/>
        <end position="331"/>
    </location>
</feature>
<dbReference type="AlphaFoldDB" id="A0A5J9UFF0"/>
<dbReference type="Gramene" id="TVU22266">
    <property type="protein sequence ID" value="TVU22266"/>
    <property type="gene ID" value="EJB05_31950"/>
</dbReference>
<feature type="compositionally biased region" description="Low complexity" evidence="1">
    <location>
        <begin position="290"/>
        <end position="304"/>
    </location>
</feature>
<reference evidence="2 3" key="1">
    <citation type="journal article" date="2019" name="Sci. Rep.">
        <title>A high-quality genome of Eragrostis curvula grass provides insights into Poaceae evolution and supports new strategies to enhance forage quality.</title>
        <authorList>
            <person name="Carballo J."/>
            <person name="Santos B.A.C.M."/>
            <person name="Zappacosta D."/>
            <person name="Garbus I."/>
            <person name="Selva J.P."/>
            <person name="Gallo C.A."/>
            <person name="Diaz A."/>
            <person name="Albertini E."/>
            <person name="Caccamo M."/>
            <person name="Echenique V."/>
        </authorList>
    </citation>
    <scope>NUCLEOTIDE SEQUENCE [LARGE SCALE GENOMIC DNA]</scope>
    <source>
        <strain evidence="3">cv. Victoria</strain>
        <tissue evidence="2">Leaf</tissue>
    </source>
</reference>
<feature type="compositionally biased region" description="Low complexity" evidence="1">
    <location>
        <begin position="1"/>
        <end position="15"/>
    </location>
</feature>
<dbReference type="Proteomes" id="UP000324897">
    <property type="component" value="Unassembled WGS sequence"/>
</dbReference>
<evidence type="ECO:0000313" key="2">
    <source>
        <dbReference type="EMBL" id="TVU22266.1"/>
    </source>
</evidence>
<gene>
    <name evidence="2" type="ORF">EJB05_31950</name>
</gene>
<accession>A0A5J9UFF0</accession>
<keyword evidence="3" id="KW-1185">Reference proteome</keyword>
<feature type="compositionally biased region" description="Acidic residues" evidence="1">
    <location>
        <begin position="305"/>
        <end position="319"/>
    </location>
</feature>
<evidence type="ECO:0000313" key="3">
    <source>
        <dbReference type="Proteomes" id="UP000324897"/>
    </source>
</evidence>
<protein>
    <submittedName>
        <fullName evidence="2">Uncharacterized protein</fullName>
    </submittedName>
</protein>
<sequence>MADSDWSSSGSSGSDATSRAMDEDDVRALVVREREQAGNVGHYSVVEQHYDLLVSLGSLRFPDILESLLLYERWPEIARYLRHALRFHAKDAAEAVAYPPARATDMRRAHPELYLLPRRQHALHLFSAGQHDQALHFYHERILPRILAVRRNAHVNALVESLGAILAGQQPLAIRDYDREVASTSRAIRDYVQVYFPGFCNSFYQKMMIGHSMDKLGQAWSFGEVLMPGDILDPTTTIRCLVCHAQLPMGTFPDAKLLDHLYMGCPATTPHIHRLLPRPLNPRQVARRAQLLQQDEAAADAAAAAEEEEEEEEEEDDGDNAGPPAGDGGDE</sequence>
<proteinExistence type="predicted"/>
<feature type="region of interest" description="Disordered" evidence="1">
    <location>
        <begin position="1"/>
        <end position="21"/>
    </location>
</feature>
<organism evidence="2 3">
    <name type="scientific">Eragrostis curvula</name>
    <name type="common">weeping love grass</name>
    <dbReference type="NCBI Taxonomy" id="38414"/>
    <lineage>
        <taxon>Eukaryota</taxon>
        <taxon>Viridiplantae</taxon>
        <taxon>Streptophyta</taxon>
        <taxon>Embryophyta</taxon>
        <taxon>Tracheophyta</taxon>
        <taxon>Spermatophyta</taxon>
        <taxon>Magnoliopsida</taxon>
        <taxon>Liliopsida</taxon>
        <taxon>Poales</taxon>
        <taxon>Poaceae</taxon>
        <taxon>PACMAD clade</taxon>
        <taxon>Chloridoideae</taxon>
        <taxon>Eragrostideae</taxon>
        <taxon>Eragrostidinae</taxon>
        <taxon>Eragrostis</taxon>
    </lineage>
</organism>
<evidence type="ECO:0000256" key="1">
    <source>
        <dbReference type="SAM" id="MobiDB-lite"/>
    </source>
</evidence>
<dbReference type="OrthoDB" id="694016at2759"/>
<name>A0A5J9UFF0_9POAL</name>
<comment type="caution">
    <text evidence="2">The sequence shown here is derived from an EMBL/GenBank/DDBJ whole genome shotgun (WGS) entry which is preliminary data.</text>
</comment>
<dbReference type="EMBL" id="RWGY01000026">
    <property type="protein sequence ID" value="TVU22266.1"/>
    <property type="molecule type" value="Genomic_DNA"/>
</dbReference>